<sequence length="81" mass="9453">MRINHHLCLFKEFFDAGAIAKRDRKSLKTLSQATRSERDIDGKNDYGYINEVDIKDDVNDDDDVVIVDDDDDDDDDEDWSR</sequence>
<dbReference type="AlphaFoldDB" id="A0AAV4EBF1"/>
<gene>
    <name evidence="2" type="ORF">ElyMa_001765400</name>
</gene>
<comment type="caution">
    <text evidence="2">The sequence shown here is derived from an EMBL/GenBank/DDBJ whole genome shotgun (WGS) entry which is preliminary data.</text>
</comment>
<keyword evidence="3" id="KW-1185">Reference proteome</keyword>
<evidence type="ECO:0000313" key="3">
    <source>
        <dbReference type="Proteomes" id="UP000762676"/>
    </source>
</evidence>
<organism evidence="2 3">
    <name type="scientific">Elysia marginata</name>
    <dbReference type="NCBI Taxonomy" id="1093978"/>
    <lineage>
        <taxon>Eukaryota</taxon>
        <taxon>Metazoa</taxon>
        <taxon>Spiralia</taxon>
        <taxon>Lophotrochozoa</taxon>
        <taxon>Mollusca</taxon>
        <taxon>Gastropoda</taxon>
        <taxon>Heterobranchia</taxon>
        <taxon>Euthyneura</taxon>
        <taxon>Panpulmonata</taxon>
        <taxon>Sacoglossa</taxon>
        <taxon>Placobranchoidea</taxon>
        <taxon>Plakobranchidae</taxon>
        <taxon>Elysia</taxon>
    </lineage>
</organism>
<name>A0AAV4EBF1_9GAST</name>
<proteinExistence type="predicted"/>
<feature type="region of interest" description="Disordered" evidence="1">
    <location>
        <begin position="62"/>
        <end position="81"/>
    </location>
</feature>
<dbReference type="Proteomes" id="UP000762676">
    <property type="component" value="Unassembled WGS sequence"/>
</dbReference>
<dbReference type="EMBL" id="BMAT01003598">
    <property type="protein sequence ID" value="GFR58313.1"/>
    <property type="molecule type" value="Genomic_DNA"/>
</dbReference>
<accession>A0AAV4EBF1</accession>
<protein>
    <submittedName>
        <fullName evidence="2">Uncharacterized protein</fullName>
    </submittedName>
</protein>
<reference evidence="2 3" key="1">
    <citation type="journal article" date="2021" name="Elife">
        <title>Chloroplast acquisition without the gene transfer in kleptoplastic sea slugs, Plakobranchus ocellatus.</title>
        <authorList>
            <person name="Maeda T."/>
            <person name="Takahashi S."/>
            <person name="Yoshida T."/>
            <person name="Shimamura S."/>
            <person name="Takaki Y."/>
            <person name="Nagai Y."/>
            <person name="Toyoda A."/>
            <person name="Suzuki Y."/>
            <person name="Arimoto A."/>
            <person name="Ishii H."/>
            <person name="Satoh N."/>
            <person name="Nishiyama T."/>
            <person name="Hasebe M."/>
            <person name="Maruyama T."/>
            <person name="Minagawa J."/>
            <person name="Obokata J."/>
            <person name="Shigenobu S."/>
        </authorList>
    </citation>
    <scope>NUCLEOTIDE SEQUENCE [LARGE SCALE GENOMIC DNA]</scope>
</reference>
<evidence type="ECO:0000256" key="1">
    <source>
        <dbReference type="SAM" id="MobiDB-lite"/>
    </source>
</evidence>
<evidence type="ECO:0000313" key="2">
    <source>
        <dbReference type="EMBL" id="GFR58313.1"/>
    </source>
</evidence>